<dbReference type="Gene3D" id="3.30.750.24">
    <property type="entry name" value="STAS domain"/>
    <property type="match status" value="1"/>
</dbReference>
<comment type="caution">
    <text evidence="5">The sequence shown here is derived from an EMBL/GenBank/DDBJ whole genome shotgun (WGS) entry which is preliminary data.</text>
</comment>
<gene>
    <name evidence="5" type="ORF">BE17_44850</name>
</gene>
<protein>
    <recommendedName>
        <fullName evidence="7">Anti-anti-sigma factor</fullName>
    </recommendedName>
</protein>
<dbReference type="SUPFAM" id="SSF55785">
    <property type="entry name" value="PYP-like sensor domain (PAS domain)"/>
    <property type="match status" value="1"/>
</dbReference>
<dbReference type="InterPro" id="IPR001610">
    <property type="entry name" value="PAC"/>
</dbReference>
<dbReference type="PANTHER" id="PTHR33745:SF3">
    <property type="entry name" value="RSBT CO-ANTAGONIST PROTEIN RSBRC"/>
    <property type="match status" value="1"/>
</dbReference>
<evidence type="ECO:0000256" key="1">
    <source>
        <dbReference type="ARBA" id="ARBA00022553"/>
    </source>
</evidence>
<dbReference type="InterPro" id="IPR036513">
    <property type="entry name" value="STAS_dom_sf"/>
</dbReference>
<evidence type="ECO:0008006" key="7">
    <source>
        <dbReference type="Google" id="ProtNLM"/>
    </source>
</evidence>
<name>A0A150REK2_SORCE</name>
<dbReference type="CDD" id="cd00130">
    <property type="entry name" value="PAS"/>
    <property type="match status" value="1"/>
</dbReference>
<evidence type="ECO:0000259" key="2">
    <source>
        <dbReference type="PROSITE" id="PS50112"/>
    </source>
</evidence>
<dbReference type="SMART" id="SM00091">
    <property type="entry name" value="PAS"/>
    <property type="match status" value="1"/>
</dbReference>
<dbReference type="Pfam" id="PF01740">
    <property type="entry name" value="STAS"/>
    <property type="match status" value="1"/>
</dbReference>
<dbReference type="SMART" id="SM00086">
    <property type="entry name" value="PAC"/>
    <property type="match status" value="1"/>
</dbReference>
<dbReference type="SUPFAM" id="SSF52091">
    <property type="entry name" value="SpoIIaa-like"/>
    <property type="match status" value="1"/>
</dbReference>
<feature type="domain" description="PAC" evidence="3">
    <location>
        <begin position="181"/>
        <end position="233"/>
    </location>
</feature>
<evidence type="ECO:0000313" key="6">
    <source>
        <dbReference type="Proteomes" id="UP000075635"/>
    </source>
</evidence>
<dbReference type="PROSITE" id="PS50801">
    <property type="entry name" value="STAS"/>
    <property type="match status" value="1"/>
</dbReference>
<dbReference type="InterPro" id="IPR013767">
    <property type="entry name" value="PAS_fold"/>
</dbReference>
<dbReference type="PROSITE" id="PS50112">
    <property type="entry name" value="PAS"/>
    <property type="match status" value="1"/>
</dbReference>
<evidence type="ECO:0000259" key="4">
    <source>
        <dbReference type="PROSITE" id="PS50801"/>
    </source>
</evidence>
<dbReference type="InterPro" id="IPR035965">
    <property type="entry name" value="PAS-like_dom_sf"/>
</dbReference>
<dbReference type="CDD" id="cd07041">
    <property type="entry name" value="STAS_RsbR_RsbS_like"/>
    <property type="match status" value="1"/>
</dbReference>
<evidence type="ECO:0000313" key="5">
    <source>
        <dbReference type="EMBL" id="KYF78632.1"/>
    </source>
</evidence>
<dbReference type="NCBIfam" id="TIGR00229">
    <property type="entry name" value="sensory_box"/>
    <property type="match status" value="1"/>
</dbReference>
<sequence>MSEGGPTDDPRIAELFSILVQASPEPGAGALAEPDGAGWSEASQAVRALVAEVVARRATQAQMERRLDDIMVMLNALVSFDFSVRAEIGDKGDSWDALAMGLNMVAEELASRVVSREYVDNIIESMSDLLIVVDRAGLITSVNAAACRLSERTSEELLGQPASLLFPAALPFEMGGATNLLIEETAFQKKSGDFVAVSLSASVMINGLGETQGFVCVARDLSERKRLEEEERQRLQQVVETQALLLEELSTPLMPIADQILAMPVIGSVDDRRSSQILETLLNGVVAREARIVIIDITGVRKIDARAVQGIVNAVKAVRLLGAQVILTGIRPEVAVALMALDLNLGGVLTFGSLQTGIAHAMRQLRQVKPENVKPG</sequence>
<dbReference type="InterPro" id="IPR002645">
    <property type="entry name" value="STAS_dom"/>
</dbReference>
<evidence type="ECO:0000259" key="3">
    <source>
        <dbReference type="PROSITE" id="PS50113"/>
    </source>
</evidence>
<dbReference type="PROSITE" id="PS50113">
    <property type="entry name" value="PAC"/>
    <property type="match status" value="1"/>
</dbReference>
<proteinExistence type="predicted"/>
<dbReference type="InterPro" id="IPR000014">
    <property type="entry name" value="PAS"/>
</dbReference>
<dbReference type="GO" id="GO:0006355">
    <property type="term" value="P:regulation of DNA-templated transcription"/>
    <property type="evidence" value="ECO:0007669"/>
    <property type="project" value="InterPro"/>
</dbReference>
<dbReference type="EMBL" id="JEMB01002761">
    <property type="protein sequence ID" value="KYF78632.1"/>
    <property type="molecule type" value="Genomic_DNA"/>
</dbReference>
<dbReference type="InterPro" id="IPR000700">
    <property type="entry name" value="PAS-assoc_C"/>
</dbReference>
<dbReference type="AlphaFoldDB" id="A0A150REK2"/>
<dbReference type="Gene3D" id="3.30.450.20">
    <property type="entry name" value="PAS domain"/>
    <property type="match status" value="1"/>
</dbReference>
<dbReference type="InterPro" id="IPR051932">
    <property type="entry name" value="Bact_StressResp_Reg"/>
</dbReference>
<feature type="domain" description="STAS" evidence="4">
    <location>
        <begin position="250"/>
        <end position="361"/>
    </location>
</feature>
<keyword evidence="1" id="KW-0597">Phosphoprotein</keyword>
<feature type="domain" description="PAS" evidence="2">
    <location>
        <begin position="115"/>
        <end position="167"/>
    </location>
</feature>
<dbReference type="Pfam" id="PF00989">
    <property type="entry name" value="PAS"/>
    <property type="match status" value="1"/>
</dbReference>
<reference evidence="5 6" key="1">
    <citation type="submission" date="2014-02" db="EMBL/GenBank/DDBJ databases">
        <title>The small core and large imbalanced accessory genome model reveals a collaborative survival strategy of Sorangium cellulosum strains in nature.</title>
        <authorList>
            <person name="Han K."/>
            <person name="Peng R."/>
            <person name="Blom J."/>
            <person name="Li Y.-Z."/>
        </authorList>
    </citation>
    <scope>NUCLEOTIDE SEQUENCE [LARGE SCALE GENOMIC DNA]</scope>
    <source>
        <strain evidence="5 6">So0011-07</strain>
    </source>
</reference>
<organism evidence="5 6">
    <name type="scientific">Sorangium cellulosum</name>
    <name type="common">Polyangium cellulosum</name>
    <dbReference type="NCBI Taxonomy" id="56"/>
    <lineage>
        <taxon>Bacteria</taxon>
        <taxon>Pseudomonadati</taxon>
        <taxon>Myxococcota</taxon>
        <taxon>Polyangia</taxon>
        <taxon>Polyangiales</taxon>
        <taxon>Polyangiaceae</taxon>
        <taxon>Sorangium</taxon>
    </lineage>
</organism>
<dbReference type="PANTHER" id="PTHR33745">
    <property type="entry name" value="RSBT ANTAGONIST PROTEIN RSBS-RELATED"/>
    <property type="match status" value="1"/>
</dbReference>
<accession>A0A150REK2</accession>
<dbReference type="Proteomes" id="UP000075635">
    <property type="component" value="Unassembled WGS sequence"/>
</dbReference>